<evidence type="ECO:0000313" key="3">
    <source>
        <dbReference type="Proteomes" id="UP000823388"/>
    </source>
</evidence>
<feature type="compositionally biased region" description="Acidic residues" evidence="1">
    <location>
        <begin position="86"/>
        <end position="97"/>
    </location>
</feature>
<proteinExistence type="predicted"/>
<dbReference type="EMBL" id="CM029039">
    <property type="protein sequence ID" value="KAG2641302.1"/>
    <property type="molecule type" value="Genomic_DNA"/>
</dbReference>
<name>A0A8T0VYT9_PANVG</name>
<protein>
    <submittedName>
        <fullName evidence="2">Uncharacterized protein</fullName>
    </submittedName>
</protein>
<sequence>MLHSASNQQNGNRTGAVMTFQDMVIRASKGVLNYAPADWKKNDVSAPEEQDLNSNDSGDPLDVSISPVELNPPMEPAATSICAQNDEVETPQNDEAETPQQFQPERMLQAKMVQCHL</sequence>
<evidence type="ECO:0000313" key="2">
    <source>
        <dbReference type="EMBL" id="KAG2641302.1"/>
    </source>
</evidence>
<dbReference type="AlphaFoldDB" id="A0A8T0VYT9"/>
<comment type="caution">
    <text evidence="2">The sequence shown here is derived from an EMBL/GenBank/DDBJ whole genome shotgun (WGS) entry which is preliminary data.</text>
</comment>
<dbReference type="Proteomes" id="UP000823388">
    <property type="component" value="Chromosome 2K"/>
</dbReference>
<keyword evidence="3" id="KW-1185">Reference proteome</keyword>
<reference evidence="2" key="1">
    <citation type="submission" date="2020-05" db="EMBL/GenBank/DDBJ databases">
        <title>WGS assembly of Panicum virgatum.</title>
        <authorList>
            <person name="Lovell J.T."/>
            <person name="Jenkins J."/>
            <person name="Shu S."/>
            <person name="Juenger T.E."/>
            <person name="Schmutz J."/>
        </authorList>
    </citation>
    <scope>NUCLEOTIDE SEQUENCE</scope>
    <source>
        <strain evidence="2">AP13</strain>
    </source>
</reference>
<evidence type="ECO:0000256" key="1">
    <source>
        <dbReference type="SAM" id="MobiDB-lite"/>
    </source>
</evidence>
<accession>A0A8T0VYT9</accession>
<organism evidence="2 3">
    <name type="scientific">Panicum virgatum</name>
    <name type="common">Blackwell switchgrass</name>
    <dbReference type="NCBI Taxonomy" id="38727"/>
    <lineage>
        <taxon>Eukaryota</taxon>
        <taxon>Viridiplantae</taxon>
        <taxon>Streptophyta</taxon>
        <taxon>Embryophyta</taxon>
        <taxon>Tracheophyta</taxon>
        <taxon>Spermatophyta</taxon>
        <taxon>Magnoliopsida</taxon>
        <taxon>Liliopsida</taxon>
        <taxon>Poales</taxon>
        <taxon>Poaceae</taxon>
        <taxon>PACMAD clade</taxon>
        <taxon>Panicoideae</taxon>
        <taxon>Panicodae</taxon>
        <taxon>Paniceae</taxon>
        <taxon>Panicinae</taxon>
        <taxon>Panicum</taxon>
        <taxon>Panicum sect. Hiantes</taxon>
    </lineage>
</organism>
<gene>
    <name evidence="2" type="ORF">PVAP13_2KG172600</name>
</gene>
<feature type="region of interest" description="Disordered" evidence="1">
    <location>
        <begin position="42"/>
        <end position="105"/>
    </location>
</feature>